<comment type="caution">
    <text evidence="1">The sequence shown here is derived from an EMBL/GenBank/DDBJ whole genome shotgun (WGS) entry which is preliminary data.</text>
</comment>
<dbReference type="Proteomes" id="UP000466730">
    <property type="component" value="Unassembled WGS sequence"/>
</dbReference>
<dbReference type="EMBL" id="WJPO01000028">
    <property type="protein sequence ID" value="MRH22296.1"/>
    <property type="molecule type" value="Genomic_DNA"/>
</dbReference>
<evidence type="ECO:0000313" key="2">
    <source>
        <dbReference type="Proteomes" id="UP000466730"/>
    </source>
</evidence>
<evidence type="ECO:0000313" key="1">
    <source>
        <dbReference type="EMBL" id="MRH22296.1"/>
    </source>
</evidence>
<sequence>MLLPPRIPVYTVVPRAELTGVNGAGPAGPVDGYQLQPPGGVAEHAFGRPGGLGMGDGRTWVLAMNPTRARILRGLGEPGAAGAAAELVMRAGHRHLLAAMDRAAAEGLTHDADPVAADQRDFVRQVVHLLEAHRLAGDFERLAVFASPALLCELRSQMPARLAATLAAERARSLMHLSEADLARAARSELGASSV</sequence>
<gene>
    <name evidence="1" type="ORF">GH815_15025</name>
</gene>
<dbReference type="Pfam" id="PF18856">
    <property type="entry name" value="baeRF_family12"/>
    <property type="match status" value="1"/>
</dbReference>
<proteinExistence type="predicted"/>
<evidence type="ECO:0008006" key="3">
    <source>
        <dbReference type="Google" id="ProtNLM"/>
    </source>
</evidence>
<reference evidence="1 2" key="1">
    <citation type="submission" date="2019-11" db="EMBL/GenBank/DDBJ databases">
        <title>Draft Whole-Genome sequence of the marine photosynthetic bacterium Rhodovulum strictum DSM 11289.</title>
        <authorList>
            <person name="Kyndt J.A."/>
            <person name="Meyer T.E."/>
        </authorList>
    </citation>
    <scope>NUCLEOTIDE SEQUENCE [LARGE SCALE GENOMIC DNA]</scope>
    <source>
        <strain evidence="1 2">DSM 11289</strain>
    </source>
</reference>
<accession>A0A844B7E0</accession>
<keyword evidence="2" id="KW-1185">Reference proteome</keyword>
<dbReference type="InterPro" id="IPR041374">
    <property type="entry name" value="BaeRF_family12"/>
</dbReference>
<organism evidence="1 2">
    <name type="scientific">Rhodovulum strictum</name>
    <dbReference type="NCBI Taxonomy" id="58314"/>
    <lineage>
        <taxon>Bacteria</taxon>
        <taxon>Pseudomonadati</taxon>
        <taxon>Pseudomonadota</taxon>
        <taxon>Alphaproteobacteria</taxon>
        <taxon>Rhodobacterales</taxon>
        <taxon>Paracoccaceae</taxon>
        <taxon>Rhodovulum</taxon>
    </lineage>
</organism>
<protein>
    <recommendedName>
        <fullName evidence="3">Protein required for attachment to host cells</fullName>
    </recommendedName>
</protein>
<dbReference type="AlphaFoldDB" id="A0A844B7E0"/>
<dbReference type="RefSeq" id="WP_153749580.1">
    <property type="nucleotide sequence ID" value="NZ_BAAADI010000010.1"/>
</dbReference>
<dbReference type="OrthoDB" id="9812459at2"/>
<name>A0A844B7E0_9RHOB</name>